<dbReference type="InterPro" id="IPR023395">
    <property type="entry name" value="MCP_dom_sf"/>
</dbReference>
<feature type="compositionally biased region" description="Low complexity" evidence="11">
    <location>
        <begin position="124"/>
        <end position="133"/>
    </location>
</feature>
<dbReference type="PRINTS" id="PR00926">
    <property type="entry name" value="MITOCARRIER"/>
</dbReference>
<evidence type="ECO:0000256" key="3">
    <source>
        <dbReference type="ARBA" id="ARBA00022448"/>
    </source>
</evidence>
<evidence type="ECO:0000256" key="2">
    <source>
        <dbReference type="ARBA" id="ARBA00006375"/>
    </source>
</evidence>
<dbReference type="eggNOG" id="KOG0752">
    <property type="taxonomic scope" value="Eukaryota"/>
</dbReference>
<dbReference type="PhylomeDB" id="A0A0D2WYR2"/>
<feature type="compositionally biased region" description="Polar residues" evidence="11">
    <location>
        <begin position="176"/>
        <end position="193"/>
    </location>
</feature>
<dbReference type="GO" id="GO:0090422">
    <property type="term" value="F:thiamine pyrophosphate transmembrane transporter activity"/>
    <property type="evidence" value="ECO:0007669"/>
    <property type="project" value="UniProtKB-ARBA"/>
</dbReference>
<accession>A0A0D2WYR2</accession>
<dbReference type="AlphaFoldDB" id="A0A0D2WYR2"/>
<sequence length="576" mass="62694">MHGANHFCIQASASLLRFLATFIQSRFFFLFLFFATKASSQNWSCRKLKLTMEDHCRRVVPLETLANARALRSVMAAAMAPGSAAHSLAGAVADVAVTSQQQQQQPNQHSPCAGPAPLFGSTHAAPPAADAAASDGRWTLRSGRPVPWMQALKAGSAPLLLWPSCWRGNAPPANRQIQQASWSASTRAATLEQSDNSSSSSSSYRSSSVNQIHHHAAAATSKRAALAASVVEGPGATATNPQSTTLAPAPDPKWERVRLTRHMLTTTESAISGAVAGAVARCAIAPLDVLKIRFQLQLEPAAGKAKYTGILQALRLIVREEGISALWKGNLTAELLYMAYGASQFAFFHSYKSMILTLQYGHMPVGERGTELDPVSSFVGGALAGMLATVVSFPFDTMRTRLASQGEPRVYRSLFHAAQMIALNDGLRGFYKGLVPGVIQIFPYMGLQFCFYESSKRTFRWILNPEHPQHVNLSQLQVTACGAVAGALSKFTVLPLDIVKKRLQVQGFEEPRFRFGRQQTYLGMRNAMQIMLAQEGVRGFFKGGLPSVLKSMPSTAITFAVYEWMCTWFANRHVPE</sequence>
<evidence type="ECO:0000256" key="7">
    <source>
        <dbReference type="ARBA" id="ARBA00023128"/>
    </source>
</evidence>
<evidence type="ECO:0000256" key="1">
    <source>
        <dbReference type="ARBA" id="ARBA00004225"/>
    </source>
</evidence>
<dbReference type="PROSITE" id="PS50920">
    <property type="entry name" value="SOLCAR"/>
    <property type="match status" value="3"/>
</dbReference>
<keyword evidence="5" id="KW-0677">Repeat</keyword>
<keyword evidence="6 12" id="KW-1133">Transmembrane helix</keyword>
<gene>
    <name evidence="13" type="ORF">CAOG_008171</name>
</gene>
<evidence type="ECO:0000256" key="6">
    <source>
        <dbReference type="ARBA" id="ARBA00022989"/>
    </source>
</evidence>
<comment type="similarity">
    <text evidence="2 10">Belongs to the mitochondrial carrier (TC 2.A.29) family.</text>
</comment>
<dbReference type="InterPro" id="IPR002067">
    <property type="entry name" value="MCP"/>
</dbReference>
<dbReference type="GO" id="GO:0031966">
    <property type="term" value="C:mitochondrial membrane"/>
    <property type="evidence" value="ECO:0007669"/>
    <property type="project" value="UniProtKB-SubCell"/>
</dbReference>
<keyword evidence="4 9" id="KW-0812">Transmembrane</keyword>
<name>A0A0D2WYR2_CAPO3</name>
<dbReference type="FunCoup" id="A0A0D2WYR2">
    <property type="interactions" value="5"/>
</dbReference>
<dbReference type="InterPro" id="IPR018108">
    <property type="entry name" value="MCP_transmembrane"/>
</dbReference>
<proteinExistence type="inferred from homology"/>
<evidence type="ECO:0000256" key="11">
    <source>
        <dbReference type="SAM" id="MobiDB-lite"/>
    </source>
</evidence>
<dbReference type="OrthoDB" id="18574at2759"/>
<dbReference type="InParanoid" id="A0A0D2WYR2"/>
<evidence type="ECO:0000256" key="12">
    <source>
        <dbReference type="SAM" id="Phobius"/>
    </source>
</evidence>
<feature type="compositionally biased region" description="Low complexity" evidence="11">
    <location>
        <begin position="194"/>
        <end position="208"/>
    </location>
</feature>
<protein>
    <submittedName>
        <fullName evidence="13">Thiamine pyrophosphate carrier 1 protein</fullName>
    </submittedName>
</protein>
<keyword evidence="7" id="KW-0496">Mitochondrion</keyword>
<feature type="region of interest" description="Disordered" evidence="11">
    <location>
        <begin position="176"/>
        <end position="215"/>
    </location>
</feature>
<evidence type="ECO:0000256" key="9">
    <source>
        <dbReference type="PROSITE-ProRule" id="PRU00282"/>
    </source>
</evidence>
<evidence type="ECO:0000256" key="8">
    <source>
        <dbReference type="ARBA" id="ARBA00023136"/>
    </source>
</evidence>
<dbReference type="STRING" id="595528.A0A0D2WYR2"/>
<dbReference type="Proteomes" id="UP000008743">
    <property type="component" value="Unassembled WGS sequence"/>
</dbReference>
<comment type="subcellular location">
    <subcellularLocation>
        <location evidence="1">Mitochondrion membrane</location>
        <topology evidence="1">Multi-pass membrane protein</topology>
    </subcellularLocation>
</comment>
<keyword evidence="8 9" id="KW-0472">Membrane</keyword>
<evidence type="ECO:0000256" key="5">
    <source>
        <dbReference type="ARBA" id="ARBA00022737"/>
    </source>
</evidence>
<evidence type="ECO:0000313" key="13">
    <source>
        <dbReference type="EMBL" id="KJE98163.1"/>
    </source>
</evidence>
<dbReference type="Gene3D" id="1.50.40.10">
    <property type="entry name" value="Mitochondrial carrier domain"/>
    <property type="match status" value="1"/>
</dbReference>
<dbReference type="PANTHER" id="PTHR24089">
    <property type="entry name" value="SOLUTE CARRIER FAMILY 25"/>
    <property type="match status" value="1"/>
</dbReference>
<keyword evidence="14" id="KW-1185">Reference proteome</keyword>
<feature type="repeat" description="Solcar" evidence="9">
    <location>
        <begin position="372"/>
        <end position="458"/>
    </location>
</feature>
<dbReference type="Pfam" id="PF00153">
    <property type="entry name" value="Mito_carr"/>
    <property type="match status" value="3"/>
</dbReference>
<feature type="repeat" description="Solcar" evidence="9">
    <location>
        <begin position="473"/>
        <end position="568"/>
    </location>
</feature>
<organism evidence="13 14">
    <name type="scientific">Capsaspora owczarzaki (strain ATCC 30864)</name>
    <dbReference type="NCBI Taxonomy" id="595528"/>
    <lineage>
        <taxon>Eukaryota</taxon>
        <taxon>Filasterea</taxon>
        <taxon>Capsaspora</taxon>
    </lineage>
</organism>
<dbReference type="FunFam" id="1.50.40.10:FF:000011">
    <property type="entry name" value="Mitochondrial thiamine pyrophosphate carrier 1"/>
    <property type="match status" value="1"/>
</dbReference>
<evidence type="ECO:0000313" key="14">
    <source>
        <dbReference type="Proteomes" id="UP000008743"/>
    </source>
</evidence>
<keyword evidence="3 10" id="KW-0813">Transport</keyword>
<evidence type="ECO:0000256" key="10">
    <source>
        <dbReference type="RuleBase" id="RU000488"/>
    </source>
</evidence>
<feature type="transmembrane region" description="Helical" evidence="12">
    <location>
        <begin position="15"/>
        <end position="36"/>
    </location>
</feature>
<feature type="region of interest" description="Disordered" evidence="11">
    <location>
        <begin position="97"/>
        <end position="136"/>
    </location>
</feature>
<reference evidence="14" key="1">
    <citation type="submission" date="2011-02" db="EMBL/GenBank/DDBJ databases">
        <title>The Genome Sequence of Capsaspora owczarzaki ATCC 30864.</title>
        <authorList>
            <person name="Russ C."/>
            <person name="Cuomo C."/>
            <person name="Burger G."/>
            <person name="Gray M.W."/>
            <person name="Holland P.W.H."/>
            <person name="King N."/>
            <person name="Lang F.B.F."/>
            <person name="Roger A.J."/>
            <person name="Ruiz-Trillo I."/>
            <person name="Young S.K."/>
            <person name="Zeng Q."/>
            <person name="Gargeya S."/>
            <person name="Alvarado L."/>
            <person name="Berlin A."/>
            <person name="Chapman S.B."/>
            <person name="Chen Z."/>
            <person name="Freedman E."/>
            <person name="Gellesch M."/>
            <person name="Goldberg J."/>
            <person name="Griggs A."/>
            <person name="Gujja S."/>
            <person name="Heilman E."/>
            <person name="Heiman D."/>
            <person name="Howarth C."/>
            <person name="Mehta T."/>
            <person name="Neiman D."/>
            <person name="Pearson M."/>
            <person name="Roberts A."/>
            <person name="Saif S."/>
            <person name="Shea T."/>
            <person name="Shenoy N."/>
            <person name="Sisk P."/>
            <person name="Stolte C."/>
            <person name="Sykes S."/>
            <person name="White J."/>
            <person name="Yandava C."/>
            <person name="Haas B."/>
            <person name="Nusbaum C."/>
            <person name="Birren B."/>
        </authorList>
    </citation>
    <scope>NUCLEOTIDE SEQUENCE</scope>
    <source>
        <strain evidence="14">ATCC 30864</strain>
    </source>
</reference>
<evidence type="ECO:0000256" key="4">
    <source>
        <dbReference type="ARBA" id="ARBA00022692"/>
    </source>
</evidence>
<feature type="repeat" description="Solcar" evidence="9">
    <location>
        <begin position="264"/>
        <end position="354"/>
    </location>
</feature>
<dbReference type="EMBL" id="KE346376">
    <property type="protein sequence ID" value="KJE98163.1"/>
    <property type="molecule type" value="Genomic_DNA"/>
</dbReference>
<dbReference type="SUPFAM" id="SSF103506">
    <property type="entry name" value="Mitochondrial carrier"/>
    <property type="match status" value="1"/>
</dbReference>